<dbReference type="EMBL" id="KZ305019">
    <property type="protein sequence ID" value="PIA61971.1"/>
    <property type="molecule type" value="Genomic_DNA"/>
</dbReference>
<feature type="domain" description="HAT C-terminal dimerisation" evidence="2">
    <location>
        <begin position="3"/>
        <end position="67"/>
    </location>
</feature>
<proteinExistence type="predicted"/>
<dbReference type="AlphaFoldDB" id="A0A2G5F1W0"/>
<evidence type="ECO:0000256" key="1">
    <source>
        <dbReference type="SAM" id="MobiDB-lite"/>
    </source>
</evidence>
<protein>
    <recommendedName>
        <fullName evidence="2">HAT C-terminal dimerisation domain-containing protein</fullName>
    </recommendedName>
</protein>
<sequence length="389" mass="43457">MMPADWWANFGGDTPQLRSIAVRILAQTVSSSGCERNWSTFGMIHSPKRCKLLDETLHRLVYVHYNLRLKENHYKITEEERKVDLSGLYPPADDDFEDDAFEWVQRSDFPPELDEDGWPNAQVAADMGEFVHEHTRTGGTERVARPTRVQASVDLDEDVTQSPDSSSDIPEATDSEDEPDTPSNGGDSGGNVIIPTGFTEQHSYFRGVTYVDTQSQRQERTSANSQSQRRDSSRGVGSASQVRRGSGSQRRAGKNHATLGSESVIGSRRSCDGSYASQGVGSNSGSNQWVDRTSEPMEIDSGNSWTSSIRDSLPEISTTMVQEYDGFPMTGFLLWGEHTQVSYNFYVESYLKNFQIHGIDWQFYCNTMMMPQETVAPDGTTQGRNSSMF</sequence>
<evidence type="ECO:0000259" key="2">
    <source>
        <dbReference type="Pfam" id="PF05699"/>
    </source>
</evidence>
<gene>
    <name evidence="3" type="ORF">AQUCO_00200158v1</name>
</gene>
<dbReference type="Proteomes" id="UP000230069">
    <property type="component" value="Unassembled WGS sequence"/>
</dbReference>
<organism evidence="3 4">
    <name type="scientific">Aquilegia coerulea</name>
    <name type="common">Rocky mountain columbine</name>
    <dbReference type="NCBI Taxonomy" id="218851"/>
    <lineage>
        <taxon>Eukaryota</taxon>
        <taxon>Viridiplantae</taxon>
        <taxon>Streptophyta</taxon>
        <taxon>Embryophyta</taxon>
        <taxon>Tracheophyta</taxon>
        <taxon>Spermatophyta</taxon>
        <taxon>Magnoliopsida</taxon>
        <taxon>Ranunculales</taxon>
        <taxon>Ranunculaceae</taxon>
        <taxon>Thalictroideae</taxon>
        <taxon>Aquilegia</taxon>
    </lineage>
</organism>
<feature type="region of interest" description="Disordered" evidence="1">
    <location>
        <begin position="211"/>
        <end position="308"/>
    </location>
</feature>
<feature type="compositionally biased region" description="Acidic residues" evidence="1">
    <location>
        <begin position="171"/>
        <end position="180"/>
    </location>
</feature>
<dbReference type="InterPro" id="IPR012337">
    <property type="entry name" value="RNaseH-like_sf"/>
</dbReference>
<reference evidence="3 4" key="1">
    <citation type="submission" date="2017-09" db="EMBL/GenBank/DDBJ databases">
        <title>WGS assembly of Aquilegia coerulea Goldsmith.</title>
        <authorList>
            <person name="Hodges S."/>
            <person name="Kramer E."/>
            <person name="Nordborg M."/>
            <person name="Tomkins J."/>
            <person name="Borevitz J."/>
            <person name="Derieg N."/>
            <person name="Yan J."/>
            <person name="Mihaltcheva S."/>
            <person name="Hayes R.D."/>
            <person name="Rokhsar D."/>
        </authorList>
    </citation>
    <scope>NUCLEOTIDE SEQUENCE [LARGE SCALE GENOMIC DNA]</scope>
    <source>
        <strain evidence="4">cv. Goldsmith</strain>
    </source>
</reference>
<evidence type="ECO:0000313" key="4">
    <source>
        <dbReference type="Proteomes" id="UP000230069"/>
    </source>
</evidence>
<evidence type="ECO:0000313" key="3">
    <source>
        <dbReference type="EMBL" id="PIA61971.1"/>
    </source>
</evidence>
<dbReference type="OrthoDB" id="1930460at2759"/>
<keyword evidence="4" id="KW-1185">Reference proteome</keyword>
<dbReference type="Pfam" id="PF05699">
    <property type="entry name" value="Dimer_Tnp_hAT"/>
    <property type="match status" value="1"/>
</dbReference>
<dbReference type="GO" id="GO:0046983">
    <property type="term" value="F:protein dimerization activity"/>
    <property type="evidence" value="ECO:0007669"/>
    <property type="project" value="InterPro"/>
</dbReference>
<dbReference type="SUPFAM" id="SSF53098">
    <property type="entry name" value="Ribonuclease H-like"/>
    <property type="match status" value="1"/>
</dbReference>
<dbReference type="InParanoid" id="A0A2G5F1W0"/>
<accession>A0A2G5F1W0</accession>
<dbReference type="InterPro" id="IPR008906">
    <property type="entry name" value="HATC_C_dom"/>
</dbReference>
<feature type="compositionally biased region" description="Low complexity" evidence="1">
    <location>
        <begin position="234"/>
        <end position="250"/>
    </location>
</feature>
<name>A0A2G5F1W0_AQUCA</name>
<feature type="compositionally biased region" description="Low complexity" evidence="1">
    <location>
        <begin position="277"/>
        <end position="288"/>
    </location>
</feature>
<feature type="compositionally biased region" description="Polar residues" evidence="1">
    <location>
        <begin position="211"/>
        <end position="227"/>
    </location>
</feature>
<feature type="region of interest" description="Disordered" evidence="1">
    <location>
        <begin position="134"/>
        <end position="195"/>
    </location>
</feature>